<keyword evidence="6" id="KW-0255">Endonuclease</keyword>
<keyword evidence="7" id="KW-0378">Hydrolase</keyword>
<reference evidence="9 10" key="1">
    <citation type="journal article" date="2019" name="Nat. Ecol. Evol.">
        <title>Megaphylogeny resolves global patterns of mushroom evolution.</title>
        <authorList>
            <person name="Varga T."/>
            <person name="Krizsan K."/>
            <person name="Foldi C."/>
            <person name="Dima B."/>
            <person name="Sanchez-Garcia M."/>
            <person name="Sanchez-Ramirez S."/>
            <person name="Szollosi G.J."/>
            <person name="Szarkandi J.G."/>
            <person name="Papp V."/>
            <person name="Albert L."/>
            <person name="Andreopoulos W."/>
            <person name="Angelini C."/>
            <person name="Antonin V."/>
            <person name="Barry K.W."/>
            <person name="Bougher N.L."/>
            <person name="Buchanan P."/>
            <person name="Buyck B."/>
            <person name="Bense V."/>
            <person name="Catcheside P."/>
            <person name="Chovatia M."/>
            <person name="Cooper J."/>
            <person name="Damon W."/>
            <person name="Desjardin D."/>
            <person name="Finy P."/>
            <person name="Geml J."/>
            <person name="Haridas S."/>
            <person name="Hughes K."/>
            <person name="Justo A."/>
            <person name="Karasinski D."/>
            <person name="Kautmanova I."/>
            <person name="Kiss B."/>
            <person name="Kocsube S."/>
            <person name="Kotiranta H."/>
            <person name="LaButti K.M."/>
            <person name="Lechner B.E."/>
            <person name="Liimatainen K."/>
            <person name="Lipzen A."/>
            <person name="Lukacs Z."/>
            <person name="Mihaltcheva S."/>
            <person name="Morgado L.N."/>
            <person name="Niskanen T."/>
            <person name="Noordeloos M.E."/>
            <person name="Ohm R.A."/>
            <person name="Ortiz-Santana B."/>
            <person name="Ovrebo C."/>
            <person name="Racz N."/>
            <person name="Riley R."/>
            <person name="Savchenko A."/>
            <person name="Shiryaev A."/>
            <person name="Soop K."/>
            <person name="Spirin V."/>
            <person name="Szebenyi C."/>
            <person name="Tomsovsky M."/>
            <person name="Tulloss R.E."/>
            <person name="Uehling J."/>
            <person name="Grigoriev I.V."/>
            <person name="Vagvolgyi C."/>
            <person name="Papp T."/>
            <person name="Martin F.M."/>
            <person name="Miettinen O."/>
            <person name="Hibbett D.S."/>
            <person name="Nagy L.G."/>
        </authorList>
    </citation>
    <scope>NUCLEOTIDE SEQUENCE [LARGE SCALE GENOMIC DNA]</scope>
    <source>
        <strain evidence="9 10">HHB13444</strain>
    </source>
</reference>
<dbReference type="InParanoid" id="A0A5C3PVS4"/>
<dbReference type="Gene3D" id="3.30.420.10">
    <property type="entry name" value="Ribonuclease H-like superfamily/Ribonuclease H"/>
    <property type="match status" value="1"/>
</dbReference>
<evidence type="ECO:0000256" key="4">
    <source>
        <dbReference type="ARBA" id="ARBA00022722"/>
    </source>
</evidence>
<evidence type="ECO:0000313" key="10">
    <source>
        <dbReference type="Proteomes" id="UP000308197"/>
    </source>
</evidence>
<keyword evidence="10" id="KW-1185">Reference proteome</keyword>
<evidence type="ECO:0000259" key="8">
    <source>
        <dbReference type="PROSITE" id="PS50879"/>
    </source>
</evidence>
<dbReference type="InterPro" id="IPR050092">
    <property type="entry name" value="RNase_H"/>
</dbReference>
<evidence type="ECO:0000256" key="1">
    <source>
        <dbReference type="ARBA" id="ARBA00000077"/>
    </source>
</evidence>
<evidence type="ECO:0000256" key="7">
    <source>
        <dbReference type="ARBA" id="ARBA00022801"/>
    </source>
</evidence>
<dbReference type="GO" id="GO:0043137">
    <property type="term" value="P:DNA replication, removal of RNA primer"/>
    <property type="evidence" value="ECO:0007669"/>
    <property type="project" value="TreeGrafter"/>
</dbReference>
<dbReference type="GO" id="GO:0046872">
    <property type="term" value="F:metal ion binding"/>
    <property type="evidence" value="ECO:0007669"/>
    <property type="project" value="UniProtKB-KW"/>
</dbReference>
<keyword evidence="5" id="KW-0479">Metal-binding</keyword>
<dbReference type="InterPro" id="IPR002156">
    <property type="entry name" value="RNaseH_domain"/>
</dbReference>
<proteinExistence type="inferred from homology"/>
<dbReference type="Pfam" id="PF00075">
    <property type="entry name" value="RNase_H"/>
    <property type="match status" value="1"/>
</dbReference>
<feature type="domain" description="RNase H type-1" evidence="8">
    <location>
        <begin position="1"/>
        <end position="140"/>
    </location>
</feature>
<accession>A0A5C3PVS4</accession>
<evidence type="ECO:0000256" key="2">
    <source>
        <dbReference type="ARBA" id="ARBA00005300"/>
    </source>
</evidence>
<gene>
    <name evidence="9" type="ORF">K466DRAFT_624413</name>
</gene>
<protein>
    <recommendedName>
        <fullName evidence="3">ribonuclease H</fullName>
        <ecNumber evidence="3">3.1.26.4</ecNumber>
    </recommendedName>
</protein>
<comment type="similarity">
    <text evidence="2">Belongs to the RNase H family.</text>
</comment>
<dbReference type="AlphaFoldDB" id="A0A5C3PVS4"/>
<dbReference type="EC" id="3.1.26.4" evidence="3"/>
<dbReference type="Proteomes" id="UP000308197">
    <property type="component" value="Unassembled WGS sequence"/>
</dbReference>
<dbReference type="EMBL" id="ML210996">
    <property type="protein sequence ID" value="TFK92560.1"/>
    <property type="molecule type" value="Genomic_DNA"/>
</dbReference>
<dbReference type="SUPFAM" id="SSF53098">
    <property type="entry name" value="Ribonuclease H-like"/>
    <property type="match status" value="1"/>
</dbReference>
<evidence type="ECO:0000256" key="5">
    <source>
        <dbReference type="ARBA" id="ARBA00022723"/>
    </source>
</evidence>
<dbReference type="STRING" id="1314778.A0A5C3PVS4"/>
<dbReference type="PROSITE" id="PS50879">
    <property type="entry name" value="RNASE_H_1"/>
    <property type="match status" value="1"/>
</dbReference>
<dbReference type="InterPro" id="IPR012337">
    <property type="entry name" value="RNaseH-like_sf"/>
</dbReference>
<dbReference type="GO" id="GO:0004523">
    <property type="term" value="F:RNA-DNA hybrid ribonuclease activity"/>
    <property type="evidence" value="ECO:0007669"/>
    <property type="project" value="UniProtKB-EC"/>
</dbReference>
<evidence type="ECO:0000256" key="3">
    <source>
        <dbReference type="ARBA" id="ARBA00012180"/>
    </source>
</evidence>
<sequence>MIIATDGSCLYNGERRARAGAGVYVEGRQDLCRSFRLPEELEQSNQTGEITATLLASTAADERTRVIQETDSQTTMFALTKWRSQHEDTGYILQKNAGLTRTTIARLRMRKAHTVFRWVRGHSGHSRNEEADRLAALGAEKESRDDLNLDIPDELKVSGAKLQAISQKLAYRAIRKRKDALVKPRPSAVANIDRITCGIQGAFDVQVQEASIWVSFRSRHVARPVSQFLWMAVHDGYMIGKYWLRPSMAADLQQRATCAICGECETMTHIIFECGAVGQERIWNLLKTLWTLTKAKWHEPSWGVTFGAACAVFKTEDGARKTAIEHLWCILCSEALHLIWKMRCERVIQREGKEFTEPEVTNRFYATMESRLSLDRRTAAMARGKRALKSSDVVKIWSPVIENIQNLPLKWVTDSGVLVGIKRGG</sequence>
<dbReference type="GO" id="GO:0003676">
    <property type="term" value="F:nucleic acid binding"/>
    <property type="evidence" value="ECO:0007669"/>
    <property type="project" value="InterPro"/>
</dbReference>
<evidence type="ECO:0000313" key="9">
    <source>
        <dbReference type="EMBL" id="TFK92560.1"/>
    </source>
</evidence>
<keyword evidence="4" id="KW-0540">Nuclease</keyword>
<organism evidence="9 10">
    <name type="scientific">Polyporus arcularius HHB13444</name>
    <dbReference type="NCBI Taxonomy" id="1314778"/>
    <lineage>
        <taxon>Eukaryota</taxon>
        <taxon>Fungi</taxon>
        <taxon>Dikarya</taxon>
        <taxon>Basidiomycota</taxon>
        <taxon>Agaricomycotina</taxon>
        <taxon>Agaricomycetes</taxon>
        <taxon>Polyporales</taxon>
        <taxon>Polyporaceae</taxon>
        <taxon>Polyporus</taxon>
    </lineage>
</organism>
<comment type="catalytic activity">
    <reaction evidence="1">
        <text>Endonucleolytic cleavage to 5'-phosphomonoester.</text>
        <dbReference type="EC" id="3.1.26.4"/>
    </reaction>
</comment>
<name>A0A5C3PVS4_9APHY</name>
<dbReference type="PANTHER" id="PTHR10642:SF26">
    <property type="entry name" value="RIBONUCLEASE H1"/>
    <property type="match status" value="1"/>
</dbReference>
<dbReference type="PANTHER" id="PTHR10642">
    <property type="entry name" value="RIBONUCLEASE H1"/>
    <property type="match status" value="1"/>
</dbReference>
<evidence type="ECO:0000256" key="6">
    <source>
        <dbReference type="ARBA" id="ARBA00022759"/>
    </source>
</evidence>
<dbReference type="InterPro" id="IPR036397">
    <property type="entry name" value="RNaseH_sf"/>
</dbReference>